<evidence type="ECO:0000256" key="3">
    <source>
        <dbReference type="ARBA" id="ARBA00022737"/>
    </source>
</evidence>
<dbReference type="InterPro" id="IPR011990">
    <property type="entry name" value="TPR-like_helical_dom_sf"/>
</dbReference>
<comment type="similarity">
    <text evidence="1">Belongs to the PPR family. PCMP-H subfamily.</text>
</comment>
<dbReference type="Proteomes" id="UP000604825">
    <property type="component" value="Unassembled WGS sequence"/>
</dbReference>
<dbReference type="SUPFAM" id="SSF48452">
    <property type="entry name" value="TPR-like"/>
    <property type="match status" value="1"/>
</dbReference>
<dbReference type="InterPro" id="IPR016064">
    <property type="entry name" value="NAD/diacylglycerol_kinase_sf"/>
</dbReference>
<dbReference type="PANTHER" id="PTHR47926:SF365">
    <property type="entry name" value="DYW DOMAIN-CONTAINING PROTEIN"/>
    <property type="match status" value="1"/>
</dbReference>
<dbReference type="FunFam" id="2.60.200.40:FF:000011">
    <property type="entry name" value="diacylglycerol kinase"/>
    <property type="match status" value="1"/>
</dbReference>
<dbReference type="PROSITE" id="PS51375">
    <property type="entry name" value="PPR"/>
    <property type="match status" value="3"/>
</dbReference>
<protein>
    <recommendedName>
        <fullName evidence="7">Diacylglycerol kinase</fullName>
        <shortName evidence="7">DAG kinase</shortName>
        <ecNumber evidence="7">2.7.1.107</ecNumber>
    </recommendedName>
</protein>
<proteinExistence type="inferred from homology"/>
<reference evidence="10" key="1">
    <citation type="submission" date="2020-10" db="EMBL/GenBank/DDBJ databases">
        <authorList>
            <person name="Han B."/>
            <person name="Lu T."/>
            <person name="Zhao Q."/>
            <person name="Huang X."/>
            <person name="Zhao Y."/>
        </authorList>
    </citation>
    <scope>NUCLEOTIDE SEQUENCE</scope>
</reference>
<dbReference type="PROSITE" id="PS50146">
    <property type="entry name" value="DAGK"/>
    <property type="match status" value="1"/>
</dbReference>
<dbReference type="GO" id="GO:0005524">
    <property type="term" value="F:ATP binding"/>
    <property type="evidence" value="ECO:0007669"/>
    <property type="project" value="UniProtKB-KW"/>
</dbReference>
<dbReference type="FunFam" id="1.25.40.10:FF:000333">
    <property type="entry name" value="Pentatricopeptide repeat-containing protein"/>
    <property type="match status" value="1"/>
</dbReference>
<dbReference type="GO" id="GO:0007200">
    <property type="term" value="P:phospholipase C-activating G protein-coupled receptor signaling pathway"/>
    <property type="evidence" value="ECO:0007669"/>
    <property type="project" value="InterPro"/>
</dbReference>
<evidence type="ECO:0000256" key="7">
    <source>
        <dbReference type="RuleBase" id="RU361128"/>
    </source>
</evidence>
<feature type="repeat" description="PPR" evidence="6">
    <location>
        <begin position="320"/>
        <end position="354"/>
    </location>
</feature>
<keyword evidence="3" id="KW-0677">Repeat</keyword>
<feature type="repeat" description="PPR" evidence="6">
    <location>
        <begin position="289"/>
        <end position="319"/>
    </location>
</feature>
<keyword evidence="11" id="KW-1185">Reference proteome</keyword>
<keyword evidence="4" id="KW-0809">Transit peptide</keyword>
<dbReference type="InterPro" id="IPR046960">
    <property type="entry name" value="PPR_At4g14850-like_plant"/>
</dbReference>
<evidence type="ECO:0000259" key="9">
    <source>
        <dbReference type="PROSITE" id="PS50146"/>
    </source>
</evidence>
<dbReference type="NCBIfam" id="TIGR00756">
    <property type="entry name" value="PPR"/>
    <property type="match status" value="3"/>
</dbReference>
<dbReference type="Pfam" id="PF12854">
    <property type="entry name" value="PPR_1"/>
    <property type="match status" value="1"/>
</dbReference>
<dbReference type="InterPro" id="IPR000756">
    <property type="entry name" value="Diacylglycerol_kin_accessory"/>
</dbReference>
<dbReference type="Pfam" id="PF00609">
    <property type="entry name" value="DAGK_acc"/>
    <property type="match status" value="1"/>
</dbReference>
<evidence type="ECO:0000313" key="10">
    <source>
        <dbReference type="EMBL" id="CAD6265757.1"/>
    </source>
</evidence>
<dbReference type="GO" id="GO:0009451">
    <property type="term" value="P:RNA modification"/>
    <property type="evidence" value="ECO:0007669"/>
    <property type="project" value="InterPro"/>
</dbReference>
<comment type="caution">
    <text evidence="10">The sequence shown here is derived from an EMBL/GenBank/DDBJ whole genome shotgun (WGS) entry which is preliminary data.</text>
</comment>
<keyword evidence="5" id="KW-0346">Stress response</keyword>
<organism evidence="10 11">
    <name type="scientific">Miscanthus lutarioriparius</name>
    <dbReference type="NCBI Taxonomy" id="422564"/>
    <lineage>
        <taxon>Eukaryota</taxon>
        <taxon>Viridiplantae</taxon>
        <taxon>Streptophyta</taxon>
        <taxon>Embryophyta</taxon>
        <taxon>Tracheophyta</taxon>
        <taxon>Spermatophyta</taxon>
        <taxon>Magnoliopsida</taxon>
        <taxon>Liliopsida</taxon>
        <taxon>Poales</taxon>
        <taxon>Poaceae</taxon>
        <taxon>PACMAD clade</taxon>
        <taxon>Panicoideae</taxon>
        <taxon>Andropogonodae</taxon>
        <taxon>Andropogoneae</taxon>
        <taxon>Saccharinae</taxon>
        <taxon>Miscanthus</taxon>
    </lineage>
</organism>
<dbReference type="GO" id="GO:0004143">
    <property type="term" value="F:ATP-dependent diacylglycerol kinase activity"/>
    <property type="evidence" value="ECO:0007669"/>
    <property type="project" value="UniProtKB-EC"/>
</dbReference>
<dbReference type="InterPro" id="IPR002885">
    <property type="entry name" value="PPR_rpt"/>
</dbReference>
<dbReference type="GO" id="GO:0008270">
    <property type="term" value="F:zinc ion binding"/>
    <property type="evidence" value="ECO:0007669"/>
    <property type="project" value="InterPro"/>
</dbReference>
<dbReference type="Gene3D" id="2.60.200.40">
    <property type="match status" value="1"/>
</dbReference>
<feature type="domain" description="DAGKc" evidence="9">
    <location>
        <begin position="729"/>
        <end position="819"/>
    </location>
</feature>
<dbReference type="Pfam" id="PF20431">
    <property type="entry name" value="E_motif"/>
    <property type="match status" value="1"/>
</dbReference>
<feature type="compositionally biased region" description="Low complexity" evidence="8">
    <location>
        <begin position="1"/>
        <end position="14"/>
    </location>
</feature>
<dbReference type="FunFam" id="1.25.40.10:FF:000329">
    <property type="entry name" value="Pentatricopeptide repeat-containing protein"/>
    <property type="match status" value="1"/>
</dbReference>
<dbReference type="Pfam" id="PF00781">
    <property type="entry name" value="DAGK_cat"/>
    <property type="match status" value="1"/>
</dbReference>
<sequence>MSSSFSSAAASPTPSERPEPPRSPPPPAAPLVGALIESLSFRGCGFGRAAASAFEKEDLRERAAFPQRLRAAVHAAMRARDPTAGAFALVDRDGDGEGRGAGNRWFDAAVYDDAPESPLVAFVNPRSGGRLGPVVKTRLQELIGEDQMVGVAGYVDLLSRCGEARAIARIQAALVTSGQLRRSVELHDALVRALSRSARPHLALPLYAHLLRAGLLPTPHTLPSLLKSMALSPAAPGAAVLALTVHAHAVKLGLERFVLVSNALIRVHAGFLGRLADGLLLLRTAAAVDASTFNTLITAYARAGRVADSRALFDEMPARNAVSWSAMVNGYVQAGDGREALRIFAQMQADDVRPDDTVLVGVLAACAQHGALEQGKWVHGYLKAHGIRITVFFGTALVDMYSKCGEVQLAMEVFQRMEDKNVLAWTTMIKGLAMHGQGSEALMLFTQMESSGIRPDDIAFIGVLCACTHAGLVDKGRELFDSMVRKYVIKPKIEHYGCMVDLLARNGFLDEAKEMIQKMPMKPDALIWGALMSGCRFHKNVELAEYVVRHWILLEPDKSGAYVLLANIYAASGRHASAREIRHLMREKGVDKTPGCSTVEVKGVIHQFIVGDLSHPRIKDILSKWHEIDTRIRLEEGYIPDKKEVLLDIEEEEKEGALSRHSEKLAIAFALISMSDNMPIRIFKNLRVCHDCHHVTKLISKVFDLTVVKPSDFVEYALACLEQLADSGDHSARFVRHNLRVMVAGGDGTVGWVLGCLGELYVQNREPVPPVAVIPLGTGNDLSRSFGWGASFSFSWKAAAKRSLYKAIFCSVSCLDSWHVVVSMPEHREEEKEDLDLPHSLRRLGECTFYDDGTAKGELPETVSCFDGVFYNYFSIGMDAQVAYGFHQLRDEKPFLANGPLSNKLIYAGYTCKQGWFFTQCISDPELRGLRNVLCLSIKRMDSSEWENIPVPSSVRAIVALNLHNYASGRNPWGNLKPEYLEKRGFVEAQSDDGLLEIFGLKQGWHASLVMVELISAKHIAQAAAIRIEIKGGYWRDAFMQMDGEPWKQPLSSEYSTFVDIKKVPYPSLIINGGDR</sequence>
<dbReference type="Pfam" id="PF01535">
    <property type="entry name" value="PPR"/>
    <property type="match status" value="2"/>
</dbReference>
<dbReference type="EMBL" id="CAJGYO010000013">
    <property type="protein sequence ID" value="CAD6265757.1"/>
    <property type="molecule type" value="Genomic_DNA"/>
</dbReference>
<dbReference type="Pfam" id="PF14432">
    <property type="entry name" value="DYW_deaminase"/>
    <property type="match status" value="1"/>
</dbReference>
<evidence type="ECO:0000256" key="2">
    <source>
        <dbReference type="ARBA" id="ARBA00009280"/>
    </source>
</evidence>
<keyword evidence="7" id="KW-0067">ATP-binding</keyword>
<dbReference type="SMART" id="SM00046">
    <property type="entry name" value="DAGKc"/>
    <property type="match status" value="1"/>
</dbReference>
<comment type="catalytic activity">
    <reaction evidence="7">
        <text>a 1,2-diacyl-sn-glycerol + ATP = a 1,2-diacyl-sn-glycero-3-phosphate + ADP + H(+)</text>
        <dbReference type="Rhea" id="RHEA:10272"/>
        <dbReference type="ChEBI" id="CHEBI:15378"/>
        <dbReference type="ChEBI" id="CHEBI:17815"/>
        <dbReference type="ChEBI" id="CHEBI:30616"/>
        <dbReference type="ChEBI" id="CHEBI:58608"/>
        <dbReference type="ChEBI" id="CHEBI:456216"/>
        <dbReference type="EC" id="2.7.1.107"/>
    </reaction>
</comment>
<gene>
    <name evidence="10" type="ORF">NCGR_LOCUS49062</name>
</gene>
<dbReference type="InterPro" id="IPR017438">
    <property type="entry name" value="ATP-NAD_kinase_N"/>
</dbReference>
<dbReference type="OrthoDB" id="185373at2759"/>
<evidence type="ECO:0000256" key="5">
    <source>
        <dbReference type="ARBA" id="ARBA00023016"/>
    </source>
</evidence>
<dbReference type="Pfam" id="PF13041">
    <property type="entry name" value="PPR_2"/>
    <property type="match status" value="1"/>
</dbReference>
<name>A0A811R6P4_9POAL</name>
<keyword evidence="7" id="KW-0808">Transferase</keyword>
<accession>A0A811R6P4</accession>
<dbReference type="Gene3D" id="1.25.40.10">
    <property type="entry name" value="Tetratricopeptide repeat domain"/>
    <property type="match status" value="2"/>
</dbReference>
<comment type="similarity">
    <text evidence="2 7">Belongs to the eukaryotic diacylglycerol kinase family.</text>
</comment>
<evidence type="ECO:0000313" key="11">
    <source>
        <dbReference type="Proteomes" id="UP000604825"/>
    </source>
</evidence>
<feature type="repeat" description="PPR" evidence="6">
    <location>
        <begin position="421"/>
        <end position="455"/>
    </location>
</feature>
<dbReference type="InterPro" id="IPR046848">
    <property type="entry name" value="E_motif"/>
</dbReference>
<keyword evidence="7" id="KW-0547">Nucleotide-binding</keyword>
<dbReference type="AlphaFoldDB" id="A0A811R6P4"/>
<evidence type="ECO:0000256" key="4">
    <source>
        <dbReference type="ARBA" id="ARBA00022946"/>
    </source>
</evidence>
<dbReference type="Gene3D" id="3.40.50.10330">
    <property type="entry name" value="Probable inorganic polyphosphate/atp-NAD kinase, domain 1"/>
    <property type="match status" value="1"/>
</dbReference>
<dbReference type="InterPro" id="IPR001206">
    <property type="entry name" value="Diacylglycerol_kinase_cat_dom"/>
</dbReference>
<feature type="region of interest" description="Disordered" evidence="8">
    <location>
        <begin position="1"/>
        <end position="30"/>
    </location>
</feature>
<evidence type="ECO:0000256" key="6">
    <source>
        <dbReference type="PROSITE-ProRule" id="PRU00708"/>
    </source>
</evidence>
<dbReference type="InterPro" id="IPR032867">
    <property type="entry name" value="DYW_dom"/>
</dbReference>
<dbReference type="SMART" id="SM00045">
    <property type="entry name" value="DAGKa"/>
    <property type="match status" value="1"/>
</dbReference>
<evidence type="ECO:0000256" key="1">
    <source>
        <dbReference type="ARBA" id="ARBA00006643"/>
    </source>
</evidence>
<keyword evidence="7" id="KW-0418">Kinase</keyword>
<dbReference type="SUPFAM" id="SSF111331">
    <property type="entry name" value="NAD kinase/diacylglycerol kinase-like"/>
    <property type="match status" value="1"/>
</dbReference>
<dbReference type="EC" id="2.7.1.107" evidence="7"/>
<dbReference type="GO" id="GO:0003723">
    <property type="term" value="F:RNA binding"/>
    <property type="evidence" value="ECO:0007669"/>
    <property type="project" value="InterPro"/>
</dbReference>
<dbReference type="PANTHER" id="PTHR47926">
    <property type="entry name" value="PENTATRICOPEPTIDE REPEAT-CONTAINING PROTEIN"/>
    <property type="match status" value="1"/>
</dbReference>
<evidence type="ECO:0000256" key="8">
    <source>
        <dbReference type="SAM" id="MobiDB-lite"/>
    </source>
</evidence>